<name>A0ACC2AM96_DIPCM</name>
<protein>
    <submittedName>
        <fullName evidence="1">Uncharacterized protein</fullName>
    </submittedName>
</protein>
<keyword evidence="2" id="KW-1185">Reference proteome</keyword>
<comment type="caution">
    <text evidence="1">The sequence shown here is derived from an EMBL/GenBank/DDBJ whole genome shotgun (WGS) entry which is preliminary data.</text>
</comment>
<dbReference type="EMBL" id="CM055112">
    <property type="protein sequence ID" value="KAJ7518570.1"/>
    <property type="molecule type" value="Genomic_DNA"/>
</dbReference>
<proteinExistence type="predicted"/>
<sequence>MGMVAMAASGMFSCSSTIILYPSTKLTSASASSSSSSLHLSRCCLHHYRCTTHHLFSSAAPSAAATTFRFPLQWSRICSSSLFLSLNSSVSSLLLRSVTFEALLALHHKQFSGNNNTSSLMRGLCVGLVRTMATGNDTDCLVLARRQAAIALCLGLFSLPFAHAANAEGANSTGSSGPFSKYLKRRKLYPLETYILPILLCRLQFKEVEGKLLAETPLYADARSLLRSGPLGSLRTDIRAVAEYASEAGNGKVASDAVEQCLRALEDLDSLMLRASRDDTSVTIDNMRTRLGMAITALNNLLGTVPAPILDKGEAMILEYTIAAEASPVDSN</sequence>
<reference evidence="2" key="1">
    <citation type="journal article" date="2024" name="Proc. Natl. Acad. Sci. U.S.A.">
        <title>Extraordinary preservation of gene collinearity over three hundred million years revealed in homosporous lycophytes.</title>
        <authorList>
            <person name="Li C."/>
            <person name="Wickell D."/>
            <person name="Kuo L.Y."/>
            <person name="Chen X."/>
            <person name="Nie B."/>
            <person name="Liao X."/>
            <person name="Peng D."/>
            <person name="Ji J."/>
            <person name="Jenkins J."/>
            <person name="Williams M."/>
            <person name="Shu S."/>
            <person name="Plott C."/>
            <person name="Barry K."/>
            <person name="Rajasekar S."/>
            <person name="Grimwood J."/>
            <person name="Han X."/>
            <person name="Sun S."/>
            <person name="Hou Z."/>
            <person name="He W."/>
            <person name="Dai G."/>
            <person name="Sun C."/>
            <person name="Schmutz J."/>
            <person name="Leebens-Mack J.H."/>
            <person name="Li F.W."/>
            <person name="Wang L."/>
        </authorList>
    </citation>
    <scope>NUCLEOTIDE SEQUENCE [LARGE SCALE GENOMIC DNA]</scope>
    <source>
        <strain evidence="2">cv. PW_Plant_1</strain>
    </source>
</reference>
<accession>A0ACC2AM96</accession>
<evidence type="ECO:0000313" key="1">
    <source>
        <dbReference type="EMBL" id="KAJ7518570.1"/>
    </source>
</evidence>
<gene>
    <name evidence="1" type="ORF">O6H91_21G075100</name>
</gene>
<dbReference type="Proteomes" id="UP001162992">
    <property type="component" value="Chromosome 21"/>
</dbReference>
<evidence type="ECO:0000313" key="2">
    <source>
        <dbReference type="Proteomes" id="UP001162992"/>
    </source>
</evidence>
<organism evidence="1 2">
    <name type="scientific">Diphasiastrum complanatum</name>
    <name type="common">Issler's clubmoss</name>
    <name type="synonym">Lycopodium complanatum</name>
    <dbReference type="NCBI Taxonomy" id="34168"/>
    <lineage>
        <taxon>Eukaryota</taxon>
        <taxon>Viridiplantae</taxon>
        <taxon>Streptophyta</taxon>
        <taxon>Embryophyta</taxon>
        <taxon>Tracheophyta</taxon>
        <taxon>Lycopodiopsida</taxon>
        <taxon>Lycopodiales</taxon>
        <taxon>Lycopodiaceae</taxon>
        <taxon>Lycopodioideae</taxon>
        <taxon>Diphasiastrum</taxon>
    </lineage>
</organism>